<evidence type="ECO:0000256" key="3">
    <source>
        <dbReference type="ARBA" id="ARBA00022771"/>
    </source>
</evidence>
<evidence type="ECO:0000256" key="4">
    <source>
        <dbReference type="ARBA" id="ARBA00022833"/>
    </source>
</evidence>
<dbReference type="AlphaFoldDB" id="A0A8H5F0V9"/>
<keyword evidence="4" id="KW-0862">Zinc</keyword>
<dbReference type="InterPro" id="IPR008906">
    <property type="entry name" value="HATC_C_dom"/>
</dbReference>
<comment type="subcellular location">
    <subcellularLocation>
        <location evidence="1">Nucleus</location>
    </subcellularLocation>
</comment>
<feature type="compositionally biased region" description="Low complexity" evidence="6">
    <location>
        <begin position="82"/>
        <end position="103"/>
    </location>
</feature>
<name>A0A8H5F0V9_9AGAR</name>
<keyword evidence="9" id="KW-1185">Reference proteome</keyword>
<dbReference type="GO" id="GO:0046983">
    <property type="term" value="F:protein dimerization activity"/>
    <property type="evidence" value="ECO:0007669"/>
    <property type="project" value="InterPro"/>
</dbReference>
<feature type="region of interest" description="Disordered" evidence="6">
    <location>
        <begin position="396"/>
        <end position="416"/>
    </location>
</feature>
<evidence type="ECO:0000256" key="1">
    <source>
        <dbReference type="ARBA" id="ARBA00004123"/>
    </source>
</evidence>
<evidence type="ECO:0000313" key="8">
    <source>
        <dbReference type="EMBL" id="KAF5319422.1"/>
    </source>
</evidence>
<evidence type="ECO:0000256" key="6">
    <source>
        <dbReference type="SAM" id="MobiDB-lite"/>
    </source>
</evidence>
<evidence type="ECO:0000259" key="7">
    <source>
        <dbReference type="Pfam" id="PF05699"/>
    </source>
</evidence>
<keyword evidence="2" id="KW-0479">Metal-binding</keyword>
<dbReference type="OrthoDB" id="2677917at2759"/>
<accession>A0A8H5F0V9</accession>
<evidence type="ECO:0000256" key="5">
    <source>
        <dbReference type="ARBA" id="ARBA00023242"/>
    </source>
</evidence>
<dbReference type="InterPro" id="IPR012337">
    <property type="entry name" value="RNaseH-like_sf"/>
</dbReference>
<gene>
    <name evidence="8" type="ORF">D9619_008796</name>
</gene>
<comment type="caution">
    <text evidence="8">The sequence shown here is derived from an EMBL/GenBank/DDBJ whole genome shotgun (WGS) entry which is preliminary data.</text>
</comment>
<dbReference type="Pfam" id="PF05699">
    <property type="entry name" value="Dimer_Tnp_hAT"/>
    <property type="match status" value="1"/>
</dbReference>
<dbReference type="PANTHER" id="PTHR46481:SF10">
    <property type="entry name" value="ZINC FINGER BED DOMAIN-CONTAINING PROTEIN 39"/>
    <property type="match status" value="1"/>
</dbReference>
<keyword evidence="3" id="KW-0863">Zinc-finger</keyword>
<feature type="compositionally biased region" description="Basic and acidic residues" evidence="6">
    <location>
        <begin position="131"/>
        <end position="140"/>
    </location>
</feature>
<evidence type="ECO:0000256" key="2">
    <source>
        <dbReference type="ARBA" id="ARBA00022723"/>
    </source>
</evidence>
<sequence length="681" mass="75436">MLCLLRERVFDQRKQNILSPFSPDSHLCPTNFPPWLLQLPRLWTAPGSASAPKLIPTTARSLVWNDRLSSSVREPQKKPKGPAVRTTSAATAVASTSNSAAPAMSLSGSQRHSSVEMEEVEDEDAYAPRAGPRDSRRILELADGSDDDNDNLPDVIPTPSDADITVIDDSDDDDTAGREGDWEDEVAPETAEEELARLSQDWTAPIYVFFKENVKIETVKGRRCHIFHCAATNCLGTNGRSVRRYLDKKDAKSTGNLHKHAERCWGAATVKAANATSNATSAREALANAKTLDASITASFKRAAKATVTYSHRQHTTAKARAEFVRWVCKSKRPFQVVNDRAFKSLMKTGQPGYTIPSAETLSRDVKKFDTKKKVAAAGEDPIDALARELDDAMGTLLDDDQPEDGDEDDEDGLGDVRAGMSAAEIAELEESLGPVRALLTKLCAFSNAVRRSSTLLLPAWIAMLKKLALRVRNMPGDVPTRWNSTFDMLEFAITYRTAIDAMTAECSLSLRKYKLDDKEWLIAIKLRDTLKPNVIASSDDANIFDNLPVLAAPTTESDTKDELDAYLEEKTEKKVKDLCRWWYEQRATYPRLYRMALDYHTIPATSVDVERVFSEGRIVLSHLRNHLSVQSTRALMCVGVWSKLGYVKGSDIKKVVSQTPPLKDSEIEASLASDWDAILV</sequence>
<dbReference type="GO" id="GO:0008270">
    <property type="term" value="F:zinc ion binding"/>
    <property type="evidence" value="ECO:0007669"/>
    <property type="project" value="UniProtKB-KW"/>
</dbReference>
<protein>
    <recommendedName>
        <fullName evidence="7">HAT C-terminal dimerisation domain-containing protein</fullName>
    </recommendedName>
</protein>
<proteinExistence type="predicted"/>
<feature type="compositionally biased region" description="Acidic residues" evidence="6">
    <location>
        <begin position="116"/>
        <end position="125"/>
    </location>
</feature>
<dbReference type="EMBL" id="JAACJJ010000029">
    <property type="protein sequence ID" value="KAF5319422.1"/>
    <property type="molecule type" value="Genomic_DNA"/>
</dbReference>
<feature type="compositionally biased region" description="Acidic residues" evidence="6">
    <location>
        <begin position="398"/>
        <end position="414"/>
    </location>
</feature>
<reference evidence="8 9" key="1">
    <citation type="journal article" date="2020" name="ISME J.">
        <title>Uncovering the hidden diversity of litter-decomposition mechanisms in mushroom-forming fungi.</title>
        <authorList>
            <person name="Floudas D."/>
            <person name="Bentzer J."/>
            <person name="Ahren D."/>
            <person name="Johansson T."/>
            <person name="Persson P."/>
            <person name="Tunlid A."/>
        </authorList>
    </citation>
    <scope>NUCLEOTIDE SEQUENCE [LARGE SCALE GENOMIC DNA]</scope>
    <source>
        <strain evidence="8 9">CBS 101986</strain>
    </source>
</reference>
<dbReference type="Proteomes" id="UP000567179">
    <property type="component" value="Unassembled WGS sequence"/>
</dbReference>
<evidence type="ECO:0000313" key="9">
    <source>
        <dbReference type="Proteomes" id="UP000567179"/>
    </source>
</evidence>
<dbReference type="PANTHER" id="PTHR46481">
    <property type="entry name" value="ZINC FINGER BED DOMAIN-CONTAINING PROTEIN 4"/>
    <property type="match status" value="1"/>
</dbReference>
<feature type="region of interest" description="Disordered" evidence="6">
    <location>
        <begin position="67"/>
        <end position="188"/>
    </location>
</feature>
<organism evidence="8 9">
    <name type="scientific">Psilocybe cf. subviscida</name>
    <dbReference type="NCBI Taxonomy" id="2480587"/>
    <lineage>
        <taxon>Eukaryota</taxon>
        <taxon>Fungi</taxon>
        <taxon>Dikarya</taxon>
        <taxon>Basidiomycota</taxon>
        <taxon>Agaricomycotina</taxon>
        <taxon>Agaricomycetes</taxon>
        <taxon>Agaricomycetidae</taxon>
        <taxon>Agaricales</taxon>
        <taxon>Agaricineae</taxon>
        <taxon>Strophariaceae</taxon>
        <taxon>Psilocybe</taxon>
    </lineage>
</organism>
<dbReference type="SUPFAM" id="SSF53098">
    <property type="entry name" value="Ribonuclease H-like"/>
    <property type="match status" value="1"/>
</dbReference>
<keyword evidence="5" id="KW-0539">Nucleus</keyword>
<dbReference type="InterPro" id="IPR052035">
    <property type="entry name" value="ZnF_BED_domain_contain"/>
</dbReference>
<feature type="domain" description="HAT C-terminal dimerisation" evidence="7">
    <location>
        <begin position="563"/>
        <end position="642"/>
    </location>
</feature>
<dbReference type="SUPFAM" id="SSF140996">
    <property type="entry name" value="Hermes dimerisation domain"/>
    <property type="match status" value="1"/>
</dbReference>
<dbReference type="GO" id="GO:0005634">
    <property type="term" value="C:nucleus"/>
    <property type="evidence" value="ECO:0007669"/>
    <property type="project" value="UniProtKB-SubCell"/>
</dbReference>